<dbReference type="PANTHER" id="PTHR24123:SF33">
    <property type="entry name" value="PROTEIN HOS4"/>
    <property type="match status" value="1"/>
</dbReference>
<evidence type="ECO:0000256" key="1">
    <source>
        <dbReference type="ARBA" id="ARBA00022737"/>
    </source>
</evidence>
<feature type="repeat" description="ANK" evidence="3">
    <location>
        <begin position="164"/>
        <end position="196"/>
    </location>
</feature>
<feature type="repeat" description="ANK" evidence="3">
    <location>
        <begin position="98"/>
        <end position="130"/>
    </location>
</feature>
<feature type="domain" description="FtsK" evidence="5">
    <location>
        <begin position="824"/>
        <end position="1021"/>
    </location>
</feature>
<protein>
    <recommendedName>
        <fullName evidence="5">FtsK domain-containing protein</fullName>
    </recommendedName>
</protein>
<evidence type="ECO:0000256" key="4">
    <source>
        <dbReference type="PROSITE-ProRule" id="PRU00289"/>
    </source>
</evidence>
<evidence type="ECO:0000256" key="2">
    <source>
        <dbReference type="ARBA" id="ARBA00023043"/>
    </source>
</evidence>
<dbReference type="PROSITE" id="PS50088">
    <property type="entry name" value="ANK_REPEAT"/>
    <property type="match status" value="15"/>
</dbReference>
<dbReference type="InterPro" id="IPR002110">
    <property type="entry name" value="Ankyrin_rpt"/>
</dbReference>
<feature type="repeat" description="ANK" evidence="3">
    <location>
        <begin position="263"/>
        <end position="295"/>
    </location>
</feature>
<dbReference type="PANTHER" id="PTHR24123">
    <property type="entry name" value="ANKYRIN REPEAT-CONTAINING"/>
    <property type="match status" value="1"/>
</dbReference>
<evidence type="ECO:0000259" key="5">
    <source>
        <dbReference type="PROSITE" id="PS50901"/>
    </source>
</evidence>
<dbReference type="SMART" id="SM00248">
    <property type="entry name" value="ANK"/>
    <property type="match status" value="16"/>
</dbReference>
<feature type="repeat" description="ANK" evidence="3">
    <location>
        <begin position="131"/>
        <end position="163"/>
    </location>
</feature>
<proteinExistence type="predicted"/>
<sequence>MFGLFKSKDAKLIDAVKKNSYINVLMLLQKGADINIKDKYGYSATELATKYNYDKLEDTLRFIKKGYTPLLCASKDGHISAIKVLIKNGADVNAKNKDEDTALIRALNKGHRDIVELLIKNGADVNAKDKDGNTPLIWASYTVHKDIVELLVKNGADVNAKDKYGDTALIWALKLGHKDIAELLIKNGADVNVKRNFGDTALIWASKNGHKDIAELLIKNGADLNVRGKDGDTALILALKNGHKDIVELLIKNGADVNAKDKDGDTALIWALKNGHKDIAELLIKNGADVNVKNTKGDTALIWASYNGHKDIVELLIKNGADVNAKTIFGQPALISAFDKGYKDIVELLIKNGADVNVKNSFGNTPLIWASDNGHRDIAELLIKNGADLNAKDKDGNTPLIWASDNGHRDIAELLIKNGADLNAKDKDGDTALIFASKNGHKDIVELLIKNGADVNVKNSYGTTPLIWASYKGHKDIAELLIKNGADLNAKYNNGDTPLILALNNGHRDIVELLIKNGADVNAKDKDGDTALIWALNNGHRDIVELLIKNHELIKEEFASIENYRNNKNNIILAYENNFIAKEYNITNNSLLLIKYDTFNNVNNLITSLALKMALKLPDSQCEFIIIDTFDMGKNCGLLLNLDMKLKKDIFTQRDDIDKALFMLEKYTSEIHTNYLKGFYKTLDEYNEKNPEIPQSKKIVIIYNYFKCANKEQQERFIKLFSDAKNIGINFILSSSKQDLDINIKDLNQEYSKLPFLVIDFDKFTYPYPCILNNENLTETILYLNKQISNFESQKVEYTKIKPKKLWLEDSSKLIEANIGKNGKDNIVLKINNELESHALLIGRSGSGKSNLLHILISDLILNYSPENLKLYLIDMKGGTEFIKYADPQIIPHLEIASITSDREMALTILRKLETKLNDREKLFSSKGVQNIEQFNKKFIDEKQERVLLVLDEFQELFVQEDNIKREATSIFDRISKKGRSFGINMILASQSLGGDTLPSNTVNQFAIRIVLKCSEDDSRRVLSFDNTEAKNLTKPGEGIYNSQNGSVQGNIKFQTYWLENQEHNDILEEVVSYSKNFEKEYNSTIFREDIVPTYIDNYINSKFNNSSKNIIFGQPYGLSDNVSLKLKKESSSNVLICGSSQELATNILSIFLLSLSMDKSTNKKFYILLSNSEETNLLKDYSEILKSNNIDLTFLTKKNMMDEFSKISQLIQDCIENDSKLEQEIYLFVDSIYKTRILRKTQNEYGGEKLSEETEKLSFILKNGSEFGAHSLIYIESMKQFDMIFDYNTLKQDFNNFIALQMSEDDSQRLTGNYEASKLGINNALLIIDDVNTQTKFRPFELPQLSWLEYKLNRL</sequence>
<dbReference type="Pfam" id="PF01580">
    <property type="entry name" value="FtsK_SpoIIIE"/>
    <property type="match status" value="1"/>
</dbReference>
<evidence type="ECO:0000313" key="7">
    <source>
        <dbReference type="Proteomes" id="UP000239151"/>
    </source>
</evidence>
<dbReference type="Gene3D" id="1.25.40.20">
    <property type="entry name" value="Ankyrin repeat-containing domain"/>
    <property type="match status" value="8"/>
</dbReference>
<feature type="repeat" description="ANK" evidence="3">
    <location>
        <begin position="527"/>
        <end position="550"/>
    </location>
</feature>
<dbReference type="SUPFAM" id="SSF52540">
    <property type="entry name" value="P-loop containing nucleoside triphosphate hydrolases"/>
    <property type="match status" value="1"/>
</dbReference>
<keyword evidence="4" id="KW-0547">Nucleotide-binding</keyword>
<dbReference type="InterPro" id="IPR051165">
    <property type="entry name" value="Multifunctional_ANK_Repeat"/>
</dbReference>
<feature type="repeat" description="ANK" evidence="3">
    <location>
        <begin position="428"/>
        <end position="460"/>
    </location>
</feature>
<feature type="repeat" description="ANK" evidence="3">
    <location>
        <begin position="461"/>
        <end position="493"/>
    </location>
</feature>
<feature type="binding site" evidence="4">
    <location>
        <begin position="843"/>
        <end position="850"/>
    </location>
    <ligand>
        <name>ATP</name>
        <dbReference type="ChEBI" id="CHEBI:30616"/>
    </ligand>
</feature>
<dbReference type="PROSITE" id="PS50297">
    <property type="entry name" value="ANK_REP_REGION"/>
    <property type="match status" value="15"/>
</dbReference>
<evidence type="ECO:0000256" key="3">
    <source>
        <dbReference type="PROSITE-ProRule" id="PRU00023"/>
    </source>
</evidence>
<dbReference type="PRINTS" id="PR01415">
    <property type="entry name" value="ANKYRIN"/>
</dbReference>
<reference evidence="6 7" key="1">
    <citation type="submission" date="2017-09" db="EMBL/GenBank/DDBJ databases">
        <title>Reassesment of A. cryaerophilus.</title>
        <authorList>
            <person name="Perez-Cataluna A."/>
            <person name="Collado L."/>
            <person name="Salgado O."/>
            <person name="Lefinanco V."/>
            <person name="Figueras M.J."/>
        </authorList>
    </citation>
    <scope>NUCLEOTIDE SEQUENCE [LARGE SCALE GENOMIC DNA]</scope>
    <source>
        <strain evidence="6 7">LMG 9065</strain>
    </source>
</reference>
<gene>
    <name evidence="6" type="ORF">CJ670_09545</name>
</gene>
<dbReference type="GO" id="GO:0005524">
    <property type="term" value="F:ATP binding"/>
    <property type="evidence" value="ECO:0007669"/>
    <property type="project" value="UniProtKB-UniRule"/>
</dbReference>
<dbReference type="CDD" id="cd01127">
    <property type="entry name" value="TrwB_TraG_TraD_VirD4"/>
    <property type="match status" value="1"/>
</dbReference>
<keyword evidence="4" id="KW-0067">ATP-binding</keyword>
<dbReference type="InterPro" id="IPR002543">
    <property type="entry name" value="FtsK_dom"/>
</dbReference>
<feature type="repeat" description="ANK" evidence="3">
    <location>
        <begin position="230"/>
        <end position="262"/>
    </location>
</feature>
<dbReference type="SUPFAM" id="SSF48403">
    <property type="entry name" value="Ankyrin repeat"/>
    <property type="match status" value="2"/>
</dbReference>
<dbReference type="PROSITE" id="PS50901">
    <property type="entry name" value="FTSK"/>
    <property type="match status" value="1"/>
</dbReference>
<dbReference type="GO" id="GO:0003677">
    <property type="term" value="F:DNA binding"/>
    <property type="evidence" value="ECO:0007669"/>
    <property type="project" value="InterPro"/>
</dbReference>
<dbReference type="Proteomes" id="UP000239151">
    <property type="component" value="Unassembled WGS sequence"/>
</dbReference>
<dbReference type="InterPro" id="IPR036770">
    <property type="entry name" value="Ankyrin_rpt-contain_sf"/>
</dbReference>
<feature type="repeat" description="ANK" evidence="3">
    <location>
        <begin position="296"/>
        <end position="328"/>
    </location>
</feature>
<keyword evidence="2 3" id="KW-0040">ANK repeat</keyword>
<evidence type="ECO:0000313" key="6">
    <source>
        <dbReference type="EMBL" id="PRM95247.1"/>
    </source>
</evidence>
<comment type="caution">
    <text evidence="6">The sequence shown here is derived from an EMBL/GenBank/DDBJ whole genome shotgun (WGS) entry which is preliminary data.</text>
</comment>
<feature type="repeat" description="ANK" evidence="3">
    <location>
        <begin position="362"/>
        <end position="394"/>
    </location>
</feature>
<feature type="repeat" description="ANK" evidence="3">
    <location>
        <begin position="395"/>
        <end position="427"/>
    </location>
</feature>
<accession>A0A2S9T8T5</accession>
<name>A0A2S9T8T5_9BACT</name>
<feature type="repeat" description="ANK" evidence="3">
    <location>
        <begin position="197"/>
        <end position="229"/>
    </location>
</feature>
<organism evidence="6 7">
    <name type="scientific">Aliarcobacter cryaerophilus</name>
    <dbReference type="NCBI Taxonomy" id="28198"/>
    <lineage>
        <taxon>Bacteria</taxon>
        <taxon>Pseudomonadati</taxon>
        <taxon>Campylobacterota</taxon>
        <taxon>Epsilonproteobacteria</taxon>
        <taxon>Campylobacterales</taxon>
        <taxon>Arcobacteraceae</taxon>
        <taxon>Aliarcobacter</taxon>
    </lineage>
</organism>
<dbReference type="Gene3D" id="3.40.50.300">
    <property type="entry name" value="P-loop containing nucleotide triphosphate hydrolases"/>
    <property type="match status" value="1"/>
</dbReference>
<dbReference type="Pfam" id="PF13637">
    <property type="entry name" value="Ank_4"/>
    <property type="match status" value="3"/>
</dbReference>
<dbReference type="Pfam" id="PF12796">
    <property type="entry name" value="Ank_2"/>
    <property type="match status" value="4"/>
</dbReference>
<feature type="repeat" description="ANK" evidence="3">
    <location>
        <begin position="494"/>
        <end position="526"/>
    </location>
</feature>
<dbReference type="InterPro" id="IPR027417">
    <property type="entry name" value="P-loop_NTPase"/>
</dbReference>
<keyword evidence="1" id="KW-0677">Repeat</keyword>
<feature type="repeat" description="ANK" evidence="3">
    <location>
        <begin position="329"/>
        <end position="361"/>
    </location>
</feature>
<feature type="repeat" description="ANK" evidence="3">
    <location>
        <begin position="65"/>
        <end position="97"/>
    </location>
</feature>
<dbReference type="EMBL" id="NXGI01000035">
    <property type="protein sequence ID" value="PRM95247.1"/>
    <property type="molecule type" value="Genomic_DNA"/>
</dbReference>